<dbReference type="Gene3D" id="3.30.70.360">
    <property type="match status" value="1"/>
</dbReference>
<evidence type="ECO:0000313" key="4">
    <source>
        <dbReference type="EMBL" id="QNK42123.1"/>
    </source>
</evidence>
<name>A0A7G8TET2_9FIRM</name>
<reference evidence="4 5" key="1">
    <citation type="submission" date="2020-08" db="EMBL/GenBank/DDBJ databases">
        <title>The isolate Caproiciproducens sp. 7D4C2 produces n-caproate at mildly acidic conditions from hexoses: genome and rBOX comparison with related strains and chain-elongating bacteria.</title>
        <authorList>
            <person name="Esquivel-Elizondo S."/>
            <person name="Bagci C."/>
            <person name="Temovska M."/>
            <person name="Jeon B.S."/>
            <person name="Bessarab I."/>
            <person name="Williams R.B.H."/>
            <person name="Huson D.H."/>
            <person name="Angenent L.T."/>
        </authorList>
    </citation>
    <scope>NUCLEOTIDE SEQUENCE [LARGE SCALE GENOMIC DNA]</scope>
    <source>
        <strain evidence="4 5">7D4C2</strain>
    </source>
</reference>
<dbReference type="Gene3D" id="3.40.630.10">
    <property type="entry name" value="Zn peptidases"/>
    <property type="match status" value="1"/>
</dbReference>
<dbReference type="EMBL" id="CP060286">
    <property type="protein sequence ID" value="QNK42123.1"/>
    <property type="molecule type" value="Genomic_DNA"/>
</dbReference>
<evidence type="ECO:0000256" key="2">
    <source>
        <dbReference type="ARBA" id="ARBA00022801"/>
    </source>
</evidence>
<dbReference type="Pfam" id="PF07687">
    <property type="entry name" value="M20_dimer"/>
    <property type="match status" value="1"/>
</dbReference>
<evidence type="ECO:0000259" key="3">
    <source>
        <dbReference type="Pfam" id="PF07687"/>
    </source>
</evidence>
<accession>A0A7G8TET2</accession>
<dbReference type="InterPro" id="IPR011650">
    <property type="entry name" value="Peptidase_M20_dimer"/>
</dbReference>
<dbReference type="GO" id="GO:0016787">
    <property type="term" value="F:hydrolase activity"/>
    <property type="evidence" value="ECO:0007669"/>
    <property type="project" value="UniProtKB-KW"/>
</dbReference>
<sequence>MSLKLNREILDEVSRNREEALELLKTIAKIPAPSNHEEKRAEFCRSWLEQQGAKGVFIDDALNVVYPIGCKENNPLVVFMAHTDVVFPDTDELPVVVEDGKIKAPGIGDDTANLTALLMAAKYVAQHGLSPKEHGVLLVMNSGEEGLGNLKGSRKIMETYGSRIKEFYSFDGSNSTVVNRSVGSRRYRVEVLTEGGHSYAKFGNRNAIAYLSSMISTLYTMVPPKGGKTTYNVGTIRGGTSVNTIAQQAEMLYEFRSDRQEGLEAMERHFRAVIEAYRAKGIAVNVERIGERPCMGDVDAEKQRALSEKAAQAVRTYYQSEPLFHSGSTDCNIPLSMGIPSVCVGCYAGDGAHTRSEWVEISSLHSGLNLALDLILGTFD</sequence>
<evidence type="ECO:0000256" key="1">
    <source>
        <dbReference type="ARBA" id="ARBA00022723"/>
    </source>
</evidence>
<dbReference type="GO" id="GO:0046872">
    <property type="term" value="F:metal ion binding"/>
    <property type="evidence" value="ECO:0007669"/>
    <property type="project" value="UniProtKB-KW"/>
</dbReference>
<dbReference type="Pfam" id="PF01546">
    <property type="entry name" value="Peptidase_M20"/>
    <property type="match status" value="1"/>
</dbReference>
<protein>
    <submittedName>
        <fullName evidence="4">M20/M25/M40 family metallo-hydrolase</fullName>
    </submittedName>
</protein>
<dbReference type="PANTHER" id="PTHR43808">
    <property type="entry name" value="ACETYLORNITHINE DEACETYLASE"/>
    <property type="match status" value="1"/>
</dbReference>
<keyword evidence="2 4" id="KW-0378">Hydrolase</keyword>
<dbReference type="Proteomes" id="UP000515909">
    <property type="component" value="Chromosome"/>
</dbReference>
<proteinExistence type="predicted"/>
<dbReference type="KEGG" id="cfem:HCR03_07855"/>
<organism evidence="4 5">
    <name type="scientific">Caproicibacter fermentans</name>
    <dbReference type="NCBI Taxonomy" id="2576756"/>
    <lineage>
        <taxon>Bacteria</taxon>
        <taxon>Bacillati</taxon>
        <taxon>Bacillota</taxon>
        <taxon>Clostridia</taxon>
        <taxon>Eubacteriales</taxon>
        <taxon>Acutalibacteraceae</taxon>
        <taxon>Caproicibacter</taxon>
    </lineage>
</organism>
<feature type="domain" description="Peptidase M20 dimerisation" evidence="3">
    <location>
        <begin position="183"/>
        <end position="276"/>
    </location>
</feature>
<dbReference type="AlphaFoldDB" id="A0A7G8TET2"/>
<dbReference type="SUPFAM" id="SSF53187">
    <property type="entry name" value="Zn-dependent exopeptidases"/>
    <property type="match status" value="1"/>
</dbReference>
<dbReference type="InterPro" id="IPR050072">
    <property type="entry name" value="Peptidase_M20A"/>
</dbReference>
<dbReference type="SUPFAM" id="SSF55031">
    <property type="entry name" value="Bacterial exopeptidase dimerisation domain"/>
    <property type="match status" value="1"/>
</dbReference>
<gene>
    <name evidence="4" type="ORF">HCR03_07855</name>
</gene>
<evidence type="ECO:0000313" key="5">
    <source>
        <dbReference type="Proteomes" id="UP000515909"/>
    </source>
</evidence>
<keyword evidence="1" id="KW-0479">Metal-binding</keyword>
<dbReference type="PANTHER" id="PTHR43808:SF17">
    <property type="entry name" value="PEPTIDASE M20"/>
    <property type="match status" value="1"/>
</dbReference>
<dbReference type="InterPro" id="IPR002933">
    <property type="entry name" value="Peptidase_M20"/>
</dbReference>
<dbReference type="InterPro" id="IPR036264">
    <property type="entry name" value="Bact_exopeptidase_dim_dom"/>
</dbReference>